<dbReference type="SUPFAM" id="SSF54523">
    <property type="entry name" value="Pili subunits"/>
    <property type="match status" value="1"/>
</dbReference>
<dbReference type="EMBL" id="JACJQB010000025">
    <property type="protein sequence ID" value="MBD2188952.1"/>
    <property type="molecule type" value="Genomic_DNA"/>
</dbReference>
<feature type="transmembrane region" description="Helical" evidence="1">
    <location>
        <begin position="12"/>
        <end position="39"/>
    </location>
</feature>
<keyword evidence="1" id="KW-1133">Transmembrane helix</keyword>
<keyword evidence="3" id="KW-1185">Reference proteome</keyword>
<evidence type="ECO:0000313" key="3">
    <source>
        <dbReference type="Proteomes" id="UP000642094"/>
    </source>
</evidence>
<accession>A0ABR8A0R8</accession>
<name>A0ABR8A0R8_9CYAN</name>
<dbReference type="Gene3D" id="3.30.700.10">
    <property type="entry name" value="Glycoprotein, Type 4 Pilin"/>
    <property type="match status" value="1"/>
</dbReference>
<dbReference type="NCBIfam" id="TIGR02532">
    <property type="entry name" value="IV_pilin_GFxxxE"/>
    <property type="match status" value="1"/>
</dbReference>
<gene>
    <name evidence="2" type="ORF">H6F41_12455</name>
</gene>
<dbReference type="InterPro" id="IPR012902">
    <property type="entry name" value="N_methyl_site"/>
</dbReference>
<sequence>MKRNRKQRDRYSLGFTLIEVLVVMIIVGILSAIAAPSWLGFVNNQRINSSQTKIFQAIKVAQSDAKVRKVNNATGRTKITFTFPASGDPTFKLDNVRANSGQEQRLESGVIIASVTKGNITANPADPPPPANVLPSPVAIEFDSRGFLVDGSNLPICINLSNDTTANKKAKKWIKIQTILGAVTTGAVESEQSICGKT</sequence>
<evidence type="ECO:0000256" key="1">
    <source>
        <dbReference type="SAM" id="Phobius"/>
    </source>
</evidence>
<comment type="caution">
    <text evidence="2">The sequence shown here is derived from an EMBL/GenBank/DDBJ whole genome shotgun (WGS) entry which is preliminary data.</text>
</comment>
<proteinExistence type="predicted"/>
<keyword evidence="1" id="KW-0472">Membrane</keyword>
<dbReference type="InterPro" id="IPR045584">
    <property type="entry name" value="Pilin-like"/>
</dbReference>
<dbReference type="RefSeq" id="WP_190403793.1">
    <property type="nucleotide sequence ID" value="NZ_JACJQB010000025.1"/>
</dbReference>
<protein>
    <submittedName>
        <fullName evidence="2">Prepilin-type N-terminal cleavage/methylation domain-containing protein</fullName>
    </submittedName>
</protein>
<dbReference type="Proteomes" id="UP000642094">
    <property type="component" value="Unassembled WGS sequence"/>
</dbReference>
<organism evidence="2 3">
    <name type="scientific">Pseudanabaena mucicola FACHB-723</name>
    <dbReference type="NCBI Taxonomy" id="2692860"/>
    <lineage>
        <taxon>Bacteria</taxon>
        <taxon>Bacillati</taxon>
        <taxon>Cyanobacteriota</taxon>
        <taxon>Cyanophyceae</taxon>
        <taxon>Pseudanabaenales</taxon>
        <taxon>Pseudanabaenaceae</taxon>
        <taxon>Pseudanabaena</taxon>
    </lineage>
</organism>
<dbReference type="Pfam" id="PF07963">
    <property type="entry name" value="N_methyl"/>
    <property type="match status" value="1"/>
</dbReference>
<evidence type="ECO:0000313" key="2">
    <source>
        <dbReference type="EMBL" id="MBD2188952.1"/>
    </source>
</evidence>
<reference evidence="2 3" key="1">
    <citation type="journal article" date="2020" name="ISME J.">
        <title>Comparative genomics reveals insights into cyanobacterial evolution and habitat adaptation.</title>
        <authorList>
            <person name="Chen M.Y."/>
            <person name="Teng W.K."/>
            <person name="Zhao L."/>
            <person name="Hu C.X."/>
            <person name="Zhou Y.K."/>
            <person name="Han B.P."/>
            <person name="Song L.R."/>
            <person name="Shu W.S."/>
        </authorList>
    </citation>
    <scope>NUCLEOTIDE SEQUENCE [LARGE SCALE GENOMIC DNA]</scope>
    <source>
        <strain evidence="2 3">FACHB-723</strain>
    </source>
</reference>
<keyword evidence="1" id="KW-0812">Transmembrane</keyword>